<dbReference type="InterPro" id="IPR018580">
    <property type="entry name" value="Uncharacterised_YfhO"/>
</dbReference>
<dbReference type="AlphaFoldDB" id="A0A1T4LSY4"/>
<feature type="transmembrane region" description="Helical" evidence="1">
    <location>
        <begin position="276"/>
        <end position="293"/>
    </location>
</feature>
<feature type="transmembrane region" description="Helical" evidence="1">
    <location>
        <begin position="308"/>
        <end position="326"/>
    </location>
</feature>
<feature type="transmembrane region" description="Helical" evidence="1">
    <location>
        <begin position="453"/>
        <end position="472"/>
    </location>
</feature>
<feature type="transmembrane region" description="Helical" evidence="1">
    <location>
        <begin position="425"/>
        <end position="446"/>
    </location>
</feature>
<feature type="transmembrane region" description="Helical" evidence="1">
    <location>
        <begin position="747"/>
        <end position="768"/>
    </location>
</feature>
<name>A0A1T4LSY4_9FIRM</name>
<organism evidence="2 3">
    <name type="scientific">Anaerorhabdus furcosa</name>
    <dbReference type="NCBI Taxonomy" id="118967"/>
    <lineage>
        <taxon>Bacteria</taxon>
        <taxon>Bacillati</taxon>
        <taxon>Bacillota</taxon>
        <taxon>Erysipelotrichia</taxon>
        <taxon>Erysipelotrichales</taxon>
        <taxon>Erysipelotrichaceae</taxon>
        <taxon>Anaerorhabdus</taxon>
    </lineage>
</organism>
<dbReference type="Pfam" id="PF09586">
    <property type="entry name" value="YfhO"/>
    <property type="match status" value="2"/>
</dbReference>
<feature type="transmembrane region" description="Helical" evidence="1">
    <location>
        <begin position="12"/>
        <end position="34"/>
    </location>
</feature>
<evidence type="ECO:0000313" key="2">
    <source>
        <dbReference type="EMBL" id="SJZ57777.1"/>
    </source>
</evidence>
<proteinExistence type="predicted"/>
<keyword evidence="3" id="KW-1185">Reference proteome</keyword>
<evidence type="ECO:0000256" key="1">
    <source>
        <dbReference type="SAM" id="Phobius"/>
    </source>
</evidence>
<feature type="transmembrane region" description="Helical" evidence="1">
    <location>
        <begin position="112"/>
        <end position="130"/>
    </location>
</feature>
<feature type="transmembrane region" description="Helical" evidence="1">
    <location>
        <begin position="236"/>
        <end position="256"/>
    </location>
</feature>
<dbReference type="Proteomes" id="UP000243297">
    <property type="component" value="Unassembled WGS sequence"/>
</dbReference>
<feature type="transmembrane region" description="Helical" evidence="1">
    <location>
        <begin position="186"/>
        <end position="216"/>
    </location>
</feature>
<gene>
    <name evidence="2" type="ORF">SAMN02745191_1026</name>
</gene>
<keyword evidence="1" id="KW-0812">Transmembrane</keyword>
<accession>A0A1T4LSY4</accession>
<dbReference type="EMBL" id="FUWY01000002">
    <property type="protein sequence ID" value="SJZ57777.1"/>
    <property type="molecule type" value="Genomic_DNA"/>
</dbReference>
<evidence type="ECO:0000313" key="3">
    <source>
        <dbReference type="Proteomes" id="UP000243297"/>
    </source>
</evidence>
<feature type="transmembrane region" description="Helical" evidence="1">
    <location>
        <begin position="363"/>
        <end position="382"/>
    </location>
</feature>
<dbReference type="STRING" id="118967.SAMN02745191_1026"/>
<feature type="transmembrane region" description="Helical" evidence="1">
    <location>
        <begin position="150"/>
        <end position="174"/>
    </location>
</feature>
<keyword evidence="1" id="KW-1133">Transmembrane helix</keyword>
<feature type="transmembrane region" description="Helical" evidence="1">
    <location>
        <begin position="394"/>
        <end position="413"/>
    </location>
</feature>
<reference evidence="3" key="1">
    <citation type="submission" date="2017-02" db="EMBL/GenBank/DDBJ databases">
        <authorList>
            <person name="Varghese N."/>
            <person name="Submissions S."/>
        </authorList>
    </citation>
    <scope>NUCLEOTIDE SEQUENCE [LARGE SCALE GENOMIC DNA]</scope>
    <source>
        <strain evidence="3">ATCC 25662</strain>
    </source>
</reference>
<dbReference type="PANTHER" id="PTHR38454:SF1">
    <property type="entry name" value="INTEGRAL MEMBRANE PROTEIN"/>
    <property type="match status" value="1"/>
</dbReference>
<sequence length="785" mass="91199">MKRVIKMKKEFKHLLILGVLTGIVCLAMFLPNILNHLPVIYGTDLKPEQVFFNMEFTNLMNNFFKTGTLPFYSWSMFLGTNYWASQTFYNFGDIFTWLSLLVQQMNFFDKTLLFEIIKFFVSSYSMYFLLREMKIETKIRYIGALSFAFSGWAIFFSGQLMFHSFYCFVPLYFLGVERYIKNNKKILFLFMVVLLLISNWYYFYTVSIFTTLYYTYRYYVLNKNFKNYTVNTLRLIGIYFIGILICGAIFLPTIFYMTGNDRIGINHDLFFGDKQVYIHLLASMFVPNYLYIYRGNVFETNWHVTREICLYAGSIISLIICQIFAYKDKVIKIATLVFYGVIVLIAIIPMGNAMMHGFSEPSFRWLFLVVLLNIIIACHLLNDFENIDKKIFKYVATIICILVILLVPFSTIVSGSISSLLSEYFIQWILFVICSILIGFVAFILLKKKKNFMNYLLILTVLEFSIFGAVLYTTNLDFSENGSYEFFEQVTHVLQDDDNELNNYLDYLNTDNYEQYYRVYVPHDSIYWYYSHNMSVAYQLNGLMVYFSTYSPSVNKLKELAPQIIDYSSAMIFNITDPDLMNFLNVKYALVLNENELPSKINWELVDDNYRGSIKVYENKNYRAIGTTYSKVLSSTDFIESETSVSELNNIIVCDESDVKEIEGFLGSKNSVNLENVQYGGNQLTGSVVSDDSTFMVITVPYDEGWKILINGQEVKKFEVNGGFIGIPIEKGTNNVEMYFTPQGFKLGVIMSGIGIILAGVVISLEFIREYKKRKLLINKGIKDK</sequence>
<keyword evidence="1" id="KW-0472">Membrane</keyword>
<protein>
    <submittedName>
        <fullName evidence="2">Uncharacterized membrane protein YfhO</fullName>
    </submittedName>
</protein>
<dbReference type="PANTHER" id="PTHR38454">
    <property type="entry name" value="INTEGRAL MEMBRANE PROTEIN-RELATED"/>
    <property type="match status" value="1"/>
</dbReference>
<feature type="transmembrane region" description="Helical" evidence="1">
    <location>
        <begin position="333"/>
        <end position="351"/>
    </location>
</feature>